<comment type="caution">
    <text evidence="1">The sequence shown here is derived from an EMBL/GenBank/DDBJ whole genome shotgun (WGS) entry which is preliminary data.</text>
</comment>
<evidence type="ECO:0000313" key="2">
    <source>
        <dbReference type="Proteomes" id="UP001267878"/>
    </source>
</evidence>
<evidence type="ECO:0000313" key="1">
    <source>
        <dbReference type="EMBL" id="MDR7099352.1"/>
    </source>
</evidence>
<dbReference type="InterPro" id="IPR024079">
    <property type="entry name" value="MetalloPept_cat_dom_sf"/>
</dbReference>
<dbReference type="Proteomes" id="UP001267878">
    <property type="component" value="Unassembled WGS sequence"/>
</dbReference>
<evidence type="ECO:0008006" key="3">
    <source>
        <dbReference type="Google" id="ProtNLM"/>
    </source>
</evidence>
<protein>
    <recommendedName>
        <fullName evidence="3">Lipoprotein</fullName>
    </recommendedName>
</protein>
<name>A0ABU1VPD9_9GAMM</name>
<dbReference type="RefSeq" id="WP_310053555.1">
    <property type="nucleotide sequence ID" value="NZ_JAVDVW010000001.1"/>
</dbReference>
<organism evidence="1 2">
    <name type="scientific">Agrilutibacter niabensis</name>
    <dbReference type="NCBI Taxonomy" id="380628"/>
    <lineage>
        <taxon>Bacteria</taxon>
        <taxon>Pseudomonadati</taxon>
        <taxon>Pseudomonadota</taxon>
        <taxon>Gammaproteobacteria</taxon>
        <taxon>Lysobacterales</taxon>
        <taxon>Lysobacteraceae</taxon>
        <taxon>Agrilutibacter</taxon>
    </lineage>
</organism>
<dbReference type="EMBL" id="JAVDVW010000001">
    <property type="protein sequence ID" value="MDR7099352.1"/>
    <property type="molecule type" value="Genomic_DNA"/>
</dbReference>
<proteinExistence type="predicted"/>
<keyword evidence="2" id="KW-1185">Reference proteome</keyword>
<sequence length="321" mass="34977">MRRAFLRGLCSIARSPALKWGMTQESRMAGLHRLGLILLAVSAFMLASCQITRTVHADDTPASGATVFDMYVLQSDRDRAFNILFVPDTAYGDMSVLANRQTFVNDLADVIENGYWQNRAYFNGWGFYNYFYMTAAGSVVERTPAPDGSFRCPTVTWPAQVSTDGAFADQIVLVHKNDLRDCGGGGRATAEPTSFRTIVHETGHGLFGLPDEYCCDGGYFSMAPVMYSSQASCTGDTANAGWRSCQSLTSSRDGSVWWRSQGNITTNLIMNNGGSEVWESGPADWAVMDAAYRGLSGSPVVTPPAAFAPAQWSYTVPPPWP</sequence>
<gene>
    <name evidence="1" type="ORF">J2X04_001699</name>
</gene>
<reference evidence="1 2" key="1">
    <citation type="submission" date="2023-07" db="EMBL/GenBank/DDBJ databases">
        <title>Sorghum-associated microbial communities from plants grown in Nebraska, USA.</title>
        <authorList>
            <person name="Schachtman D."/>
        </authorList>
    </citation>
    <scope>NUCLEOTIDE SEQUENCE [LARGE SCALE GENOMIC DNA]</scope>
    <source>
        <strain evidence="1 2">BE187</strain>
    </source>
</reference>
<accession>A0ABU1VPD9</accession>
<dbReference type="Gene3D" id="3.40.390.10">
    <property type="entry name" value="Collagenase (Catalytic Domain)"/>
    <property type="match status" value="1"/>
</dbReference>